<evidence type="ECO:0000256" key="1">
    <source>
        <dbReference type="SAM" id="MobiDB-lite"/>
    </source>
</evidence>
<feature type="region of interest" description="Disordered" evidence="1">
    <location>
        <begin position="1"/>
        <end position="22"/>
    </location>
</feature>
<organism evidence="2 3">
    <name type="scientific">Mycolicibacterium paratuberculosis (strain ATCC BAA-968 / K-10)</name>
    <name type="common">Mycobacterium paratuberculosis</name>
    <dbReference type="NCBI Taxonomy" id="262316"/>
    <lineage>
        <taxon>Bacteria</taxon>
        <taxon>Bacillati</taxon>
        <taxon>Actinomycetota</taxon>
        <taxon>Actinomycetes</taxon>
        <taxon>Mycobacteriales</taxon>
        <taxon>Mycobacteriaceae</taxon>
        <taxon>Mycobacterium</taxon>
        <taxon>Mycobacterium avium complex (MAC)</taxon>
    </lineage>
</organism>
<dbReference type="Pfam" id="PF02515">
    <property type="entry name" value="CoA_transf_3"/>
    <property type="match status" value="1"/>
</dbReference>
<dbReference type="EMBL" id="AE016958">
    <property type="protein sequence ID" value="AAS06203.1"/>
    <property type="molecule type" value="Genomic_DNA"/>
</dbReference>
<feature type="compositionally biased region" description="Pro residues" evidence="1">
    <location>
        <begin position="382"/>
        <end position="392"/>
    </location>
</feature>
<evidence type="ECO:0008006" key="4">
    <source>
        <dbReference type="Google" id="ProtNLM"/>
    </source>
</evidence>
<dbReference type="HOGENOM" id="CLU_040528_0_0_11"/>
<dbReference type="SUPFAM" id="SSF89796">
    <property type="entry name" value="CoA-transferase family III (CaiB/BaiF)"/>
    <property type="match status" value="1"/>
</dbReference>
<dbReference type="Gene3D" id="3.40.50.10540">
    <property type="entry name" value="Crotonobetainyl-coa:carnitine coa-transferase, domain 1"/>
    <property type="match status" value="1"/>
</dbReference>
<name>Q73TR5_MYCPA</name>
<dbReference type="Proteomes" id="UP000000580">
    <property type="component" value="Chromosome"/>
</dbReference>
<dbReference type="PANTHER" id="PTHR48228">
    <property type="entry name" value="SUCCINYL-COA--D-CITRAMALATE COA-TRANSFERASE"/>
    <property type="match status" value="1"/>
</dbReference>
<accession>Q73TR5</accession>
<protein>
    <recommendedName>
        <fullName evidence="4">Acyl-CoA transferase</fullName>
    </recommendedName>
</protein>
<dbReference type="PANTHER" id="PTHR48228:SF7">
    <property type="entry name" value="FATTY ACYL-COA TRANSFERASE RV3272-RELATED"/>
    <property type="match status" value="1"/>
</dbReference>
<evidence type="ECO:0000313" key="3">
    <source>
        <dbReference type="Proteomes" id="UP000000580"/>
    </source>
</evidence>
<dbReference type="GO" id="GO:0003824">
    <property type="term" value="F:catalytic activity"/>
    <property type="evidence" value="ECO:0007669"/>
    <property type="project" value="InterPro"/>
</dbReference>
<dbReference type="InterPro" id="IPR023606">
    <property type="entry name" value="CoA-Trfase_III_dom_1_sf"/>
</dbReference>
<dbReference type="KEGG" id="mpa:MAP_3653"/>
<dbReference type="eggNOG" id="COG1804">
    <property type="taxonomic scope" value="Bacteria"/>
</dbReference>
<dbReference type="STRING" id="262316.MAP_3653"/>
<feature type="compositionally biased region" description="Low complexity" evidence="1">
    <location>
        <begin position="1"/>
        <end position="21"/>
    </location>
</feature>
<sequence>MSRTPASTAMSTAASTAPSTMGDVSAAATDWGGSGLAYLTGLPNGPADFSRAPVLSRAHQVAAAIGARLGVDADAAVLLSGRAALLGLRRAGQVSPGGATRLLAARDGYCALTLSRADDLAAVPALLQVDDVAGDPWPALRCWAAGRATAEIVERAALLDIPAAALGEARPAAEHIQPTAPGGAPRSPRGLLVADLSSMWAGPLCGQLLARAGATVVKVESPRRPDGTRAGNRAFFDWMNHGKLCYGIDFDRDADQLRELLTVSDIVIEGSRPAALRRRGLGPADIAPRPGRIWLQITAFDDDRPGFGDDAAVGGGLVGTSAAGPVFCGDAIADPLTGLQAALAVAESLGRGGGELIRLSMAGVAAGYAALGTEPPTSDAPVSPPAPPPPSGPASALGADNAAVRHLVSQRRCLSC</sequence>
<keyword evidence="3" id="KW-1185">Reference proteome</keyword>
<dbReference type="InterPro" id="IPR003673">
    <property type="entry name" value="CoA-Trfase_fam_III"/>
</dbReference>
<dbReference type="InterPro" id="IPR050509">
    <property type="entry name" value="CoA-transferase_III"/>
</dbReference>
<evidence type="ECO:0000313" key="2">
    <source>
        <dbReference type="EMBL" id="AAS06203.1"/>
    </source>
</evidence>
<reference evidence="2 3" key="1">
    <citation type="journal article" date="2005" name="Proc. Natl. Acad. Sci. U.S.A.">
        <title>The complete genome sequence of Mycobacterium avium subspecies paratuberculosis.</title>
        <authorList>
            <person name="Li L."/>
            <person name="Bannantine J.P."/>
            <person name="Zhang Q."/>
            <person name="Amonsin A."/>
            <person name="May B.J."/>
            <person name="Alt D."/>
            <person name="Banerji N."/>
            <person name="Kanjilal S."/>
            <person name="Kapur V."/>
        </authorList>
    </citation>
    <scope>NUCLEOTIDE SEQUENCE [LARGE SCALE GENOMIC DNA]</scope>
    <source>
        <strain evidence="3">ATCC BAA-968 / K-10</strain>
    </source>
</reference>
<feature type="region of interest" description="Disordered" evidence="1">
    <location>
        <begin position="375"/>
        <end position="399"/>
    </location>
</feature>
<gene>
    <name evidence="2" type="ordered locus">MAP_3653</name>
</gene>
<proteinExistence type="predicted"/>
<dbReference type="AlphaFoldDB" id="Q73TR5"/>